<gene>
    <name evidence="2" type="ORF">PV07_08633</name>
</gene>
<protein>
    <submittedName>
        <fullName evidence="2">Uncharacterized protein</fullName>
    </submittedName>
</protein>
<evidence type="ECO:0000256" key="1">
    <source>
        <dbReference type="SAM" id="MobiDB-lite"/>
    </source>
</evidence>
<dbReference type="GeneID" id="27347827"/>
<dbReference type="EMBL" id="KN847044">
    <property type="protein sequence ID" value="KIW25466.1"/>
    <property type="molecule type" value="Genomic_DNA"/>
</dbReference>
<dbReference type="Proteomes" id="UP000054466">
    <property type="component" value="Unassembled WGS sequence"/>
</dbReference>
<dbReference type="RefSeq" id="XP_016245682.1">
    <property type="nucleotide sequence ID" value="XM_016395826.1"/>
</dbReference>
<feature type="region of interest" description="Disordered" evidence="1">
    <location>
        <begin position="119"/>
        <end position="142"/>
    </location>
</feature>
<dbReference type="AlphaFoldDB" id="A0A0D1ZCL1"/>
<sequence length="164" mass="18530">MLCPAWQKRWTHPEWVGHRMVTRLCKRGTSMNNQSAKPTRSRLDGRSLEGSTCLDSSHKARASKTRPVTAWLSFQMRHSGGKAGQASQRSLPHMHLPSYPCPCRSAPSTIPVYPWKEHHGSTKNIHRGRTTTNSRGESSGTSLHRCKDADNYLLFLLAILSRQR</sequence>
<feature type="compositionally biased region" description="Polar residues" evidence="1">
    <location>
        <begin position="29"/>
        <end position="38"/>
    </location>
</feature>
<name>A0A0D1ZCL1_9EURO</name>
<dbReference type="VEuPathDB" id="FungiDB:PV07_08633"/>
<organism evidence="2 3">
    <name type="scientific">Cladophialophora immunda</name>
    <dbReference type="NCBI Taxonomy" id="569365"/>
    <lineage>
        <taxon>Eukaryota</taxon>
        <taxon>Fungi</taxon>
        <taxon>Dikarya</taxon>
        <taxon>Ascomycota</taxon>
        <taxon>Pezizomycotina</taxon>
        <taxon>Eurotiomycetes</taxon>
        <taxon>Chaetothyriomycetidae</taxon>
        <taxon>Chaetothyriales</taxon>
        <taxon>Herpotrichiellaceae</taxon>
        <taxon>Cladophialophora</taxon>
    </lineage>
</organism>
<feature type="region of interest" description="Disordered" evidence="1">
    <location>
        <begin position="28"/>
        <end position="59"/>
    </location>
</feature>
<proteinExistence type="predicted"/>
<dbReference type="HOGENOM" id="CLU_1618827_0_0_1"/>
<reference evidence="2 3" key="1">
    <citation type="submission" date="2015-01" db="EMBL/GenBank/DDBJ databases">
        <title>The Genome Sequence of Cladophialophora immunda CBS83496.</title>
        <authorList>
            <consortium name="The Broad Institute Genomics Platform"/>
            <person name="Cuomo C."/>
            <person name="de Hoog S."/>
            <person name="Gorbushina A."/>
            <person name="Stielow B."/>
            <person name="Teixiera M."/>
            <person name="Abouelleil A."/>
            <person name="Chapman S.B."/>
            <person name="Priest M."/>
            <person name="Young S.K."/>
            <person name="Wortman J."/>
            <person name="Nusbaum C."/>
            <person name="Birren B."/>
        </authorList>
    </citation>
    <scope>NUCLEOTIDE SEQUENCE [LARGE SCALE GENOMIC DNA]</scope>
    <source>
        <strain evidence="2 3">CBS 83496</strain>
    </source>
</reference>
<keyword evidence="3" id="KW-1185">Reference proteome</keyword>
<feature type="compositionally biased region" description="Polar residues" evidence="1">
    <location>
        <begin position="130"/>
        <end position="142"/>
    </location>
</feature>
<evidence type="ECO:0000313" key="3">
    <source>
        <dbReference type="Proteomes" id="UP000054466"/>
    </source>
</evidence>
<evidence type="ECO:0000313" key="2">
    <source>
        <dbReference type="EMBL" id="KIW25466.1"/>
    </source>
</evidence>
<accession>A0A0D1ZCL1</accession>